<dbReference type="InterPro" id="IPR003594">
    <property type="entry name" value="HATPase_dom"/>
</dbReference>
<dbReference type="EMBL" id="JBHFNQ010000201">
    <property type="protein sequence ID" value="MFB2880346.1"/>
    <property type="molecule type" value="Genomic_DNA"/>
</dbReference>
<dbReference type="SUPFAM" id="SSF47384">
    <property type="entry name" value="Homodimeric domain of signal transducing histidine kinase"/>
    <property type="match status" value="1"/>
</dbReference>
<dbReference type="SUPFAM" id="SSF55874">
    <property type="entry name" value="ATPase domain of HSP90 chaperone/DNA topoisomerase II/histidine kinase"/>
    <property type="match status" value="1"/>
</dbReference>
<keyword evidence="8" id="KW-0175">Coiled coil</keyword>
<accession>A0ABV4XDL1</accession>
<keyword evidence="4" id="KW-0808">Transferase</keyword>
<keyword evidence="5" id="KW-0418">Kinase</keyword>
<feature type="coiled-coil region" evidence="8">
    <location>
        <begin position="150"/>
        <end position="184"/>
    </location>
</feature>
<organism evidence="11 12">
    <name type="scientific">Floridaenema aerugineum BLCC-F46</name>
    <dbReference type="NCBI Taxonomy" id="3153654"/>
    <lineage>
        <taxon>Bacteria</taxon>
        <taxon>Bacillati</taxon>
        <taxon>Cyanobacteriota</taxon>
        <taxon>Cyanophyceae</taxon>
        <taxon>Oscillatoriophycideae</taxon>
        <taxon>Aerosakkonematales</taxon>
        <taxon>Aerosakkonemataceae</taxon>
        <taxon>Floridanema</taxon>
        <taxon>Floridanema aerugineum</taxon>
    </lineage>
</organism>
<evidence type="ECO:0000256" key="1">
    <source>
        <dbReference type="ARBA" id="ARBA00000085"/>
    </source>
</evidence>
<dbReference type="GO" id="GO:0005524">
    <property type="term" value="F:ATP binding"/>
    <property type="evidence" value="ECO:0007669"/>
    <property type="project" value="UniProtKB-KW"/>
</dbReference>
<dbReference type="SMART" id="SM00448">
    <property type="entry name" value="REC"/>
    <property type="match status" value="2"/>
</dbReference>
<keyword evidence="3 7" id="KW-0597">Phosphoprotein</keyword>
<sequence>MPLRILLIQNSVEDATWLANELKRGGYTLFYQIVETPKAMNAALEKPEWDIVIADYSIPKFNALVVLQLIKMKGLDLPVIVLLKERNEDMIVTVIKAGANDCLIADNLARLVPIVTRELQAKNRKLPAKNGKQNLGIHGSEMTEYKEVSYERLEQLVKQRTEELERAKLEAEAANRAKSEFLANMSHELRTPLNSILGLSQMLQQEFYGKLNPKQNEYMNCIYTSGEHLLSLINDILDLAKIEAGKEELMLESVEIRELCYYCLSIVQERAKSQGLRLKSVIDPQVSHFIADQRRLCQMLLNLLSNAIKFTPKGQVTLIVKKEPKGTSFTVADTGIGIASEDMSQLFQPFSQLDSKLNRQYQGTGLGLVLTRRFAQLHGGDLTVESQLGVGSKFTIYLPDLCLRNFSYNSYQYQEREEISANDKEQVLMIEEELPQKRPILLVEDEDKSAIILQNYLNVLNYPVEYLSSSVGFLEQVRLIKPGLIILDVNLADEQSGLELLKRLRSQKDLADIPVIMLTSKPVKGERECCLGAKANEYLIKPLGVAKIESLLSQYYNRVEYSWLLSIPHR</sequence>
<dbReference type="Pfam" id="PF00072">
    <property type="entry name" value="Response_reg"/>
    <property type="match status" value="2"/>
</dbReference>
<dbReference type="CDD" id="cd00156">
    <property type="entry name" value="REC"/>
    <property type="match status" value="1"/>
</dbReference>
<dbReference type="InterPro" id="IPR001789">
    <property type="entry name" value="Sig_transdc_resp-reg_receiver"/>
</dbReference>
<evidence type="ECO:0000256" key="8">
    <source>
        <dbReference type="SAM" id="Coils"/>
    </source>
</evidence>
<evidence type="ECO:0000313" key="12">
    <source>
        <dbReference type="Proteomes" id="UP001576774"/>
    </source>
</evidence>
<dbReference type="Pfam" id="PF00512">
    <property type="entry name" value="HisKA"/>
    <property type="match status" value="1"/>
</dbReference>
<dbReference type="Gene3D" id="1.10.287.130">
    <property type="match status" value="1"/>
</dbReference>
<proteinExistence type="predicted"/>
<keyword evidence="12" id="KW-1185">Reference proteome</keyword>
<dbReference type="PROSITE" id="PS50110">
    <property type="entry name" value="RESPONSE_REGULATORY"/>
    <property type="match status" value="2"/>
</dbReference>
<dbReference type="InterPro" id="IPR011006">
    <property type="entry name" value="CheY-like_superfamily"/>
</dbReference>
<dbReference type="PANTHER" id="PTHR43047">
    <property type="entry name" value="TWO-COMPONENT HISTIDINE PROTEIN KINASE"/>
    <property type="match status" value="1"/>
</dbReference>
<evidence type="ECO:0000259" key="10">
    <source>
        <dbReference type="PROSITE" id="PS50110"/>
    </source>
</evidence>
<feature type="modified residue" description="4-aspartylphosphate" evidence="7">
    <location>
        <position position="55"/>
    </location>
</feature>
<dbReference type="Gene3D" id="3.30.565.10">
    <property type="entry name" value="Histidine kinase-like ATPase, C-terminal domain"/>
    <property type="match status" value="1"/>
</dbReference>
<evidence type="ECO:0000256" key="3">
    <source>
        <dbReference type="ARBA" id="ARBA00022553"/>
    </source>
</evidence>
<feature type="domain" description="Response regulatory" evidence="10">
    <location>
        <begin position="4"/>
        <end position="120"/>
    </location>
</feature>
<evidence type="ECO:0000256" key="7">
    <source>
        <dbReference type="PROSITE-ProRule" id="PRU00169"/>
    </source>
</evidence>
<feature type="domain" description="Histidine kinase" evidence="9">
    <location>
        <begin position="184"/>
        <end position="402"/>
    </location>
</feature>
<dbReference type="InterPro" id="IPR004358">
    <property type="entry name" value="Sig_transdc_His_kin-like_C"/>
</dbReference>
<dbReference type="PROSITE" id="PS50109">
    <property type="entry name" value="HIS_KIN"/>
    <property type="match status" value="1"/>
</dbReference>
<dbReference type="InterPro" id="IPR036890">
    <property type="entry name" value="HATPase_C_sf"/>
</dbReference>
<name>A0ABV4XDL1_9CYAN</name>
<comment type="caution">
    <text evidence="11">The sequence shown here is derived from an EMBL/GenBank/DDBJ whole genome shotgun (WGS) entry which is preliminary data.</text>
</comment>
<keyword evidence="11" id="KW-0547">Nucleotide-binding</keyword>
<dbReference type="InterPro" id="IPR005467">
    <property type="entry name" value="His_kinase_dom"/>
</dbReference>
<dbReference type="Gene3D" id="3.40.50.2300">
    <property type="match status" value="2"/>
</dbReference>
<dbReference type="PRINTS" id="PR00344">
    <property type="entry name" value="BCTRLSENSOR"/>
</dbReference>
<dbReference type="SUPFAM" id="SSF52172">
    <property type="entry name" value="CheY-like"/>
    <property type="match status" value="2"/>
</dbReference>
<gene>
    <name evidence="11" type="ORF">ACE1CC_26160</name>
</gene>
<reference evidence="11 12" key="1">
    <citation type="submission" date="2024-09" db="EMBL/GenBank/DDBJ databases">
        <title>Floridaenema gen nov. (Aerosakkonemataceae, Aerosakkonematales ord. nov., Cyanobacteria) from benthic tropical and subtropical fresh waters, with the description of four new species.</title>
        <authorList>
            <person name="Moretto J.A."/>
            <person name="Berthold D.E."/>
            <person name="Lefler F.W."/>
            <person name="Huang I.-S."/>
            <person name="Laughinghouse H. IV."/>
        </authorList>
    </citation>
    <scope>NUCLEOTIDE SEQUENCE [LARGE SCALE GENOMIC DNA]</scope>
    <source>
        <strain evidence="11 12">BLCC-F46</strain>
    </source>
</reference>
<evidence type="ECO:0000313" key="11">
    <source>
        <dbReference type="EMBL" id="MFB2880346.1"/>
    </source>
</evidence>
<dbReference type="SMART" id="SM00388">
    <property type="entry name" value="HisKA"/>
    <property type="match status" value="1"/>
</dbReference>
<evidence type="ECO:0000256" key="2">
    <source>
        <dbReference type="ARBA" id="ARBA00012438"/>
    </source>
</evidence>
<dbReference type="InterPro" id="IPR003661">
    <property type="entry name" value="HisK_dim/P_dom"/>
</dbReference>
<evidence type="ECO:0000256" key="6">
    <source>
        <dbReference type="ARBA" id="ARBA00023012"/>
    </source>
</evidence>
<comment type="catalytic activity">
    <reaction evidence="1">
        <text>ATP + protein L-histidine = ADP + protein N-phospho-L-histidine.</text>
        <dbReference type="EC" id="2.7.13.3"/>
    </reaction>
</comment>
<dbReference type="Pfam" id="PF02518">
    <property type="entry name" value="HATPase_c"/>
    <property type="match status" value="1"/>
</dbReference>
<keyword evidence="11" id="KW-0067">ATP-binding</keyword>
<dbReference type="InterPro" id="IPR036097">
    <property type="entry name" value="HisK_dim/P_sf"/>
</dbReference>
<feature type="modified residue" description="4-aspartylphosphate" evidence="7">
    <location>
        <position position="488"/>
    </location>
</feature>
<protein>
    <recommendedName>
        <fullName evidence="2">histidine kinase</fullName>
        <ecNumber evidence="2">2.7.13.3</ecNumber>
    </recommendedName>
</protein>
<dbReference type="CDD" id="cd00082">
    <property type="entry name" value="HisKA"/>
    <property type="match status" value="1"/>
</dbReference>
<dbReference type="SMART" id="SM00387">
    <property type="entry name" value="HATPase_c"/>
    <property type="match status" value="1"/>
</dbReference>
<dbReference type="PANTHER" id="PTHR43047:SF63">
    <property type="entry name" value="HISTIDINE KINASE"/>
    <property type="match status" value="1"/>
</dbReference>
<dbReference type="EC" id="2.7.13.3" evidence="2"/>
<evidence type="ECO:0000259" key="9">
    <source>
        <dbReference type="PROSITE" id="PS50109"/>
    </source>
</evidence>
<dbReference type="Proteomes" id="UP001576774">
    <property type="component" value="Unassembled WGS sequence"/>
</dbReference>
<keyword evidence="6" id="KW-0902">Two-component regulatory system</keyword>
<dbReference type="CDD" id="cd16922">
    <property type="entry name" value="HATPase_EvgS-ArcB-TorS-like"/>
    <property type="match status" value="1"/>
</dbReference>
<feature type="domain" description="Response regulatory" evidence="10">
    <location>
        <begin position="439"/>
        <end position="556"/>
    </location>
</feature>
<evidence type="ECO:0000256" key="4">
    <source>
        <dbReference type="ARBA" id="ARBA00022679"/>
    </source>
</evidence>
<evidence type="ECO:0000256" key="5">
    <source>
        <dbReference type="ARBA" id="ARBA00022777"/>
    </source>
</evidence>